<accession>A0A1I6Z9Z7</accession>
<keyword evidence="2" id="KW-1185">Reference proteome</keyword>
<name>A0A1I6Z9Z7_9ACTN</name>
<evidence type="ECO:0000313" key="2">
    <source>
        <dbReference type="Proteomes" id="UP000199165"/>
    </source>
</evidence>
<gene>
    <name evidence="1" type="ORF">SAMN04487904_104130</name>
</gene>
<protein>
    <submittedName>
        <fullName evidence="1">Uncharacterized protein</fullName>
    </submittedName>
</protein>
<evidence type="ECO:0000313" key="1">
    <source>
        <dbReference type="EMBL" id="SFT59514.1"/>
    </source>
</evidence>
<reference evidence="2" key="1">
    <citation type="submission" date="2016-10" db="EMBL/GenBank/DDBJ databases">
        <authorList>
            <person name="Varghese N."/>
            <person name="Submissions S."/>
        </authorList>
    </citation>
    <scope>NUCLEOTIDE SEQUENCE [LARGE SCALE GENOMIC DNA]</scope>
    <source>
        <strain evidence="2">DSM 45501</strain>
    </source>
</reference>
<sequence>MDCRTHHVRLDRTEFHAEADFDRAVFEEWLSLTGGGVPRVVLVPGRPDGGFGPGSAVETFLRGRSATSRQCAGRVG</sequence>
<dbReference type="Proteomes" id="UP000199165">
    <property type="component" value="Unassembled WGS sequence"/>
</dbReference>
<proteinExistence type="predicted"/>
<organism evidence="1 2">
    <name type="scientific">Actinopolyspora righensis</name>
    <dbReference type="NCBI Taxonomy" id="995060"/>
    <lineage>
        <taxon>Bacteria</taxon>
        <taxon>Bacillati</taxon>
        <taxon>Actinomycetota</taxon>
        <taxon>Actinomycetes</taxon>
        <taxon>Actinopolysporales</taxon>
        <taxon>Actinopolysporaceae</taxon>
        <taxon>Actinopolyspora</taxon>
        <taxon>Actinopolyspora alba group</taxon>
    </lineage>
</organism>
<dbReference type="EMBL" id="FPAT01000004">
    <property type="protein sequence ID" value="SFT59514.1"/>
    <property type="molecule type" value="Genomic_DNA"/>
</dbReference>
<dbReference type="AlphaFoldDB" id="A0A1I6Z9Z7"/>